<feature type="compositionally biased region" description="Polar residues" evidence="8">
    <location>
        <begin position="362"/>
        <end position="378"/>
    </location>
</feature>
<dbReference type="PANTHER" id="PTHR31587:SF4">
    <property type="entry name" value="TRANSMEMBRANE PROTEIN (DUF2215)"/>
    <property type="match status" value="1"/>
</dbReference>
<dbReference type="GO" id="GO:0005637">
    <property type="term" value="C:nuclear inner membrane"/>
    <property type="evidence" value="ECO:0007669"/>
    <property type="project" value="UniProtKB-SubCell"/>
</dbReference>
<sequence>MADESLLSFYPRLIAIVVIYGTVFTGVFCGARSIFFSDERLLVVRENGVTPSLEVKGSPGLNQSTTSLCERIQIRGFPRSAKQMVSKYTHSLKITVNASAAGNTSNIHVCFHRNSSLAVGMCADYEWEEVTDGLWTAAMSPFDHILLDVRVANSSSNATLQVSTLEGSFMYRISFLILGTVLMTWASTLSTSLAFYCVCCFAAGLLLVFLLLLFQGLKRLPTRPSCSALFLYASLLGLTYVSLPYIPGLVQDFQTMLGFLDITFSRYLQLAGLMFGFWALNSQLLLAPDDTIDISTSVFISWCTRILAAVLILQSSGDALLGGGAVAFVIVISPLLRKITALIFPPRDYHVSTATNPQGTDLSCRTNHLETSPSSHVLQSKEARVSNGRV</sequence>
<feature type="transmembrane region" description="Helical" evidence="9">
    <location>
        <begin position="267"/>
        <end position="287"/>
    </location>
</feature>
<dbReference type="InterPro" id="IPR019358">
    <property type="entry name" value="NEMP_fam"/>
</dbReference>
<feature type="transmembrane region" description="Helical" evidence="9">
    <location>
        <begin position="169"/>
        <end position="187"/>
    </location>
</feature>
<evidence type="ECO:0000256" key="5">
    <source>
        <dbReference type="ARBA" id="ARBA00022989"/>
    </source>
</evidence>
<keyword evidence="11" id="KW-1185">Reference proteome</keyword>
<dbReference type="AlphaFoldDB" id="A0AAU9T0F5"/>
<feature type="transmembrane region" description="Helical" evidence="9">
    <location>
        <begin position="12"/>
        <end position="35"/>
    </location>
</feature>
<name>A0AAU9T0F5_THLAR</name>
<evidence type="ECO:0000256" key="1">
    <source>
        <dbReference type="ARBA" id="ARBA00004575"/>
    </source>
</evidence>
<evidence type="ECO:0000256" key="8">
    <source>
        <dbReference type="SAM" id="MobiDB-lite"/>
    </source>
</evidence>
<accession>A0AAU9T0F5</accession>
<gene>
    <name evidence="10" type="ORF">TAV2_LOCUS26014</name>
</gene>
<keyword evidence="6 9" id="KW-0472">Membrane</keyword>
<keyword evidence="4" id="KW-0732">Signal</keyword>
<feature type="region of interest" description="Disordered" evidence="8">
    <location>
        <begin position="362"/>
        <end position="390"/>
    </location>
</feature>
<evidence type="ECO:0000256" key="7">
    <source>
        <dbReference type="ARBA" id="ARBA00023242"/>
    </source>
</evidence>
<evidence type="ECO:0000256" key="3">
    <source>
        <dbReference type="ARBA" id="ARBA00022692"/>
    </source>
</evidence>
<dbReference type="EMBL" id="OU466863">
    <property type="protein sequence ID" value="CAH2076512.1"/>
    <property type="molecule type" value="Genomic_DNA"/>
</dbReference>
<evidence type="ECO:0000313" key="11">
    <source>
        <dbReference type="Proteomes" id="UP000836841"/>
    </source>
</evidence>
<evidence type="ECO:0000256" key="2">
    <source>
        <dbReference type="ARBA" id="ARBA00005748"/>
    </source>
</evidence>
<evidence type="ECO:0000256" key="9">
    <source>
        <dbReference type="SAM" id="Phobius"/>
    </source>
</evidence>
<keyword evidence="7" id="KW-0539">Nucleus</keyword>
<keyword evidence="5 9" id="KW-1133">Transmembrane helix</keyword>
<dbReference type="Proteomes" id="UP000836841">
    <property type="component" value="Chromosome 7"/>
</dbReference>
<organism evidence="10 11">
    <name type="scientific">Thlaspi arvense</name>
    <name type="common">Field penny-cress</name>
    <dbReference type="NCBI Taxonomy" id="13288"/>
    <lineage>
        <taxon>Eukaryota</taxon>
        <taxon>Viridiplantae</taxon>
        <taxon>Streptophyta</taxon>
        <taxon>Embryophyta</taxon>
        <taxon>Tracheophyta</taxon>
        <taxon>Spermatophyta</taxon>
        <taxon>Magnoliopsida</taxon>
        <taxon>eudicotyledons</taxon>
        <taxon>Gunneridae</taxon>
        <taxon>Pentapetalae</taxon>
        <taxon>rosids</taxon>
        <taxon>malvids</taxon>
        <taxon>Brassicales</taxon>
        <taxon>Brassicaceae</taxon>
        <taxon>Thlaspideae</taxon>
        <taxon>Thlaspi</taxon>
    </lineage>
</organism>
<feature type="transmembrane region" description="Helical" evidence="9">
    <location>
        <begin position="193"/>
        <end position="214"/>
    </location>
</feature>
<evidence type="ECO:0000256" key="4">
    <source>
        <dbReference type="ARBA" id="ARBA00022729"/>
    </source>
</evidence>
<evidence type="ECO:0000256" key="6">
    <source>
        <dbReference type="ARBA" id="ARBA00023136"/>
    </source>
</evidence>
<dbReference type="PANTHER" id="PTHR31587">
    <property type="entry name" value="TRANSMEMBRANE PROTEIN (DUF2215)"/>
    <property type="match status" value="1"/>
</dbReference>
<keyword evidence="3 9" id="KW-0812">Transmembrane</keyword>
<feature type="transmembrane region" description="Helical" evidence="9">
    <location>
        <begin position="226"/>
        <end position="247"/>
    </location>
</feature>
<protein>
    <submittedName>
        <fullName evidence="10">Uncharacterized protein</fullName>
    </submittedName>
</protein>
<comment type="subcellular location">
    <subcellularLocation>
        <location evidence="1">Nucleus inner membrane</location>
        <topology evidence="1">Multi-pass membrane protein</topology>
        <orientation evidence="1">Nucleoplasmic side</orientation>
    </subcellularLocation>
</comment>
<comment type="similarity">
    <text evidence="2">Belongs to the NEMP family.</text>
</comment>
<dbReference type="Pfam" id="PF10225">
    <property type="entry name" value="NEMP"/>
    <property type="match status" value="1"/>
</dbReference>
<reference evidence="10 11" key="1">
    <citation type="submission" date="2022-03" db="EMBL/GenBank/DDBJ databases">
        <authorList>
            <person name="Nunn A."/>
            <person name="Chopra R."/>
            <person name="Nunn A."/>
            <person name="Contreras Garrido A."/>
        </authorList>
    </citation>
    <scope>NUCLEOTIDE SEQUENCE [LARGE SCALE GENOMIC DNA]</scope>
</reference>
<proteinExistence type="inferred from homology"/>
<evidence type="ECO:0000313" key="10">
    <source>
        <dbReference type="EMBL" id="CAH2076512.1"/>
    </source>
</evidence>